<dbReference type="InterPro" id="IPR052514">
    <property type="entry name" value="SAM-dependent_MTase"/>
</dbReference>
<dbReference type="SUPFAM" id="SSF53335">
    <property type="entry name" value="S-adenosyl-L-methionine-dependent methyltransferases"/>
    <property type="match status" value="1"/>
</dbReference>
<proteinExistence type="predicted"/>
<dbReference type="InterPro" id="IPR006342">
    <property type="entry name" value="FkbM_mtfrase"/>
</dbReference>
<evidence type="ECO:0000259" key="1">
    <source>
        <dbReference type="Pfam" id="PF05050"/>
    </source>
</evidence>
<reference evidence="2 3" key="1">
    <citation type="submission" date="2019-01" db="EMBL/GenBank/DDBJ databases">
        <title>Pseudoxanthomonas composti sp. nov., isolated from compost.</title>
        <authorList>
            <person name="Yang G."/>
        </authorList>
    </citation>
    <scope>NUCLEOTIDE SEQUENCE [LARGE SCALE GENOMIC DNA]</scope>
    <source>
        <strain evidence="2 3">GSS15</strain>
    </source>
</reference>
<dbReference type="Gene3D" id="3.40.50.150">
    <property type="entry name" value="Vaccinia Virus protein VP39"/>
    <property type="match status" value="1"/>
</dbReference>
<keyword evidence="2" id="KW-0808">Transferase</keyword>
<dbReference type="Pfam" id="PF05050">
    <property type="entry name" value="Methyltransf_21"/>
    <property type="match status" value="1"/>
</dbReference>
<evidence type="ECO:0000313" key="2">
    <source>
        <dbReference type="EMBL" id="RXR02655.1"/>
    </source>
</evidence>
<dbReference type="RefSeq" id="WP_129471922.1">
    <property type="nucleotide sequence ID" value="NZ_SAWZ01000008.1"/>
</dbReference>
<sequence length="503" mass="55144">MRSRIEQLRQRVLRIAEQDRPAADDALARVAAVVDRPAFLIAPQSYIGMAHGPGVAASLRRVVAAVDDQNTHLESIHGAPRWSSQEFMARAAHYPDAVGIDFSCSPRGRAFADGLCAAAGVEQLSIAPAEDPLVPGLEQHPVFLLHPRSGVGPMHGPSLVNHAGNVVAAIDDGYSGSAIHGAPRWSTRQFIEQASRYPGALAVDFSYSPAEAGISRKLCEQAGVHRIDAALATAHCGLASVYEPARTYRQRTLLRLDEFLRLADRLEDDYSVFTLYSNLLFRLTYDPSHLLSAWATPANEYFSAFADSSTFQLGQREHFCDGGAFQGPIVRKFLDASGHHYESITAFEPDGINFQKLQDIAGAAALPLRNFKAINKALSNEHATLRFKETGTVSSHVSPDGGISVPTTRLDDELDKLTLLKLDIEGFEAKALEGASRLIHAQRPRMAICVYHYAHDLLDVMAQLDKVVEGYHFRLRQHSPAYYYDLVLYASPVAGTEPPPWAR</sequence>
<accession>A0A4Q1JSH7</accession>
<organism evidence="2 3">
    <name type="scientific">Pseudoxanthomonas composti</name>
    <dbReference type="NCBI Taxonomy" id="2137479"/>
    <lineage>
        <taxon>Bacteria</taxon>
        <taxon>Pseudomonadati</taxon>
        <taxon>Pseudomonadota</taxon>
        <taxon>Gammaproteobacteria</taxon>
        <taxon>Lysobacterales</taxon>
        <taxon>Lysobacteraceae</taxon>
        <taxon>Pseudoxanthomonas</taxon>
    </lineage>
</organism>
<protein>
    <submittedName>
        <fullName evidence="2">FkbM family methyltransferase</fullName>
    </submittedName>
</protein>
<dbReference type="AlphaFoldDB" id="A0A4Q1JSH7"/>
<dbReference type="Gene3D" id="3.40.50.720">
    <property type="entry name" value="NAD(P)-binding Rossmann-like Domain"/>
    <property type="match status" value="1"/>
</dbReference>
<keyword evidence="2" id="KW-0489">Methyltransferase</keyword>
<dbReference type="GO" id="GO:0008168">
    <property type="term" value="F:methyltransferase activity"/>
    <property type="evidence" value="ECO:0007669"/>
    <property type="project" value="UniProtKB-KW"/>
</dbReference>
<dbReference type="Gene3D" id="1.20.1270.160">
    <property type="match status" value="1"/>
</dbReference>
<dbReference type="NCBIfam" id="TIGR01444">
    <property type="entry name" value="fkbM_fam"/>
    <property type="match status" value="1"/>
</dbReference>
<evidence type="ECO:0000313" key="3">
    <source>
        <dbReference type="Proteomes" id="UP000289784"/>
    </source>
</evidence>
<dbReference type="Proteomes" id="UP000289784">
    <property type="component" value="Unassembled WGS sequence"/>
</dbReference>
<name>A0A4Q1JSH7_9GAMM</name>
<dbReference type="PANTHER" id="PTHR34203:SF15">
    <property type="entry name" value="SLL1173 PROTEIN"/>
    <property type="match status" value="1"/>
</dbReference>
<dbReference type="PANTHER" id="PTHR34203">
    <property type="entry name" value="METHYLTRANSFERASE, FKBM FAMILY PROTEIN"/>
    <property type="match status" value="1"/>
</dbReference>
<dbReference type="OrthoDB" id="5329963at2"/>
<keyword evidence="3" id="KW-1185">Reference proteome</keyword>
<dbReference type="GO" id="GO:0032259">
    <property type="term" value="P:methylation"/>
    <property type="evidence" value="ECO:0007669"/>
    <property type="project" value="UniProtKB-KW"/>
</dbReference>
<comment type="caution">
    <text evidence="2">The sequence shown here is derived from an EMBL/GenBank/DDBJ whole genome shotgun (WGS) entry which is preliminary data.</text>
</comment>
<dbReference type="InterPro" id="IPR029063">
    <property type="entry name" value="SAM-dependent_MTases_sf"/>
</dbReference>
<feature type="domain" description="Methyltransferase FkbM" evidence="1">
    <location>
        <begin position="331"/>
        <end position="456"/>
    </location>
</feature>
<gene>
    <name evidence="2" type="ORF">EPA99_14320</name>
</gene>
<dbReference type="EMBL" id="SAWZ01000008">
    <property type="protein sequence ID" value="RXR02655.1"/>
    <property type="molecule type" value="Genomic_DNA"/>
</dbReference>